<dbReference type="EMBL" id="QPGB01000002">
    <property type="protein sequence ID" value="RCS58463.1"/>
    <property type="molecule type" value="Genomic_DNA"/>
</dbReference>
<gene>
    <name evidence="9" type="ORF">DU000_06530</name>
</gene>
<evidence type="ECO:0000256" key="4">
    <source>
        <dbReference type="ARBA" id="ARBA00022982"/>
    </source>
</evidence>
<evidence type="ECO:0000256" key="1">
    <source>
        <dbReference type="ARBA" id="ARBA00022448"/>
    </source>
</evidence>
<keyword evidence="1" id="KW-0813">Transport</keyword>
<feature type="binding site" description="covalent" evidence="6">
    <location>
        <position position="79"/>
    </location>
    <ligand>
        <name>heme c</name>
        <dbReference type="ChEBI" id="CHEBI:61717"/>
    </ligand>
</feature>
<dbReference type="Gene3D" id="1.10.760.10">
    <property type="entry name" value="Cytochrome c-like domain"/>
    <property type="match status" value="1"/>
</dbReference>
<feature type="chain" id="PRO_5016570285" evidence="7">
    <location>
        <begin position="21"/>
        <end position="101"/>
    </location>
</feature>
<evidence type="ECO:0000256" key="7">
    <source>
        <dbReference type="SAM" id="SignalP"/>
    </source>
</evidence>
<sequence length="101" mass="10859">MRHLASLVFLTGALIGTAHASEQLAQSKACLACHAVDQKKVGPAYKEVAKKYAKQKDAEAYLAKKIREGSTGVWGQIPMPANAAVNPQEAQTLAKWILSLK</sequence>
<dbReference type="PROSITE" id="PS51007">
    <property type="entry name" value="CYTC"/>
    <property type="match status" value="1"/>
</dbReference>
<dbReference type="PRINTS" id="PR00606">
    <property type="entry name" value="CYTCHROMECID"/>
</dbReference>
<reference evidence="9 10" key="1">
    <citation type="journal article" date="2018" name="Int. J. Syst. Evol. Microbiol.">
        <title>Parvibium lacunae gen. nov., sp. nov., a new member of the family Alcaligenaceae isolated from a freshwater pond.</title>
        <authorList>
            <person name="Chen W.M."/>
            <person name="Xie P.B."/>
            <person name="Hsu M.Y."/>
            <person name="Sheu S.Y."/>
        </authorList>
    </citation>
    <scope>NUCLEOTIDE SEQUENCE [LARGE SCALE GENOMIC DNA]</scope>
    <source>
        <strain evidence="9 10">KMB9</strain>
    </source>
</reference>
<organism evidence="9 10">
    <name type="scientific">Parvibium lacunae</name>
    <dbReference type="NCBI Taxonomy" id="1888893"/>
    <lineage>
        <taxon>Bacteria</taxon>
        <taxon>Pseudomonadati</taxon>
        <taxon>Pseudomonadota</taxon>
        <taxon>Betaproteobacteria</taxon>
        <taxon>Burkholderiales</taxon>
        <taxon>Alcaligenaceae</taxon>
        <taxon>Parvibium</taxon>
    </lineage>
</organism>
<dbReference type="RefSeq" id="WP_114402546.1">
    <property type="nucleotide sequence ID" value="NZ_QPGB01000002.1"/>
</dbReference>
<dbReference type="GO" id="GO:0020037">
    <property type="term" value="F:heme binding"/>
    <property type="evidence" value="ECO:0007669"/>
    <property type="project" value="InterPro"/>
</dbReference>
<keyword evidence="5 6" id="KW-0408">Iron</keyword>
<proteinExistence type="predicted"/>
<feature type="domain" description="Cytochrome c" evidence="8">
    <location>
        <begin position="16"/>
        <end position="101"/>
    </location>
</feature>
<dbReference type="InterPro" id="IPR002324">
    <property type="entry name" value="Cyt_c_ID"/>
</dbReference>
<protein>
    <submittedName>
        <fullName evidence="9">Cytochrome C</fullName>
    </submittedName>
</protein>
<evidence type="ECO:0000313" key="9">
    <source>
        <dbReference type="EMBL" id="RCS58463.1"/>
    </source>
</evidence>
<dbReference type="SUPFAM" id="SSF46626">
    <property type="entry name" value="Cytochrome c"/>
    <property type="match status" value="1"/>
</dbReference>
<keyword evidence="7" id="KW-0732">Signal</keyword>
<feature type="binding site" description="covalent" evidence="6">
    <location>
        <position position="30"/>
    </location>
    <ligand>
        <name>heme c</name>
        <dbReference type="ChEBI" id="CHEBI:61717"/>
    </ligand>
</feature>
<evidence type="ECO:0000256" key="2">
    <source>
        <dbReference type="ARBA" id="ARBA00022617"/>
    </source>
</evidence>
<evidence type="ECO:0000259" key="8">
    <source>
        <dbReference type="PROSITE" id="PS51007"/>
    </source>
</evidence>
<dbReference type="AlphaFoldDB" id="A0A368L4Q8"/>
<evidence type="ECO:0000313" key="10">
    <source>
        <dbReference type="Proteomes" id="UP000252357"/>
    </source>
</evidence>
<evidence type="ECO:0000256" key="5">
    <source>
        <dbReference type="ARBA" id="ARBA00023004"/>
    </source>
</evidence>
<dbReference type="GO" id="GO:0005506">
    <property type="term" value="F:iron ion binding"/>
    <property type="evidence" value="ECO:0007669"/>
    <property type="project" value="InterPro"/>
</dbReference>
<dbReference type="Proteomes" id="UP000252357">
    <property type="component" value="Unassembled WGS sequence"/>
</dbReference>
<feature type="signal peptide" evidence="7">
    <location>
        <begin position="1"/>
        <end position="20"/>
    </location>
</feature>
<keyword evidence="2 6" id="KW-0349">Heme</keyword>
<dbReference type="InterPro" id="IPR009056">
    <property type="entry name" value="Cyt_c-like_dom"/>
</dbReference>
<comment type="PTM">
    <text evidence="6">Binds 1 heme c group covalently per subunit.</text>
</comment>
<dbReference type="OrthoDB" id="9814063at2"/>
<dbReference type="Pfam" id="PF00034">
    <property type="entry name" value="Cytochrom_C"/>
    <property type="match status" value="1"/>
</dbReference>
<evidence type="ECO:0000256" key="6">
    <source>
        <dbReference type="PIRSR" id="PIRSR602324-1"/>
    </source>
</evidence>
<keyword evidence="10" id="KW-1185">Reference proteome</keyword>
<name>A0A368L4Q8_9BURK</name>
<comment type="caution">
    <text evidence="9">The sequence shown here is derived from an EMBL/GenBank/DDBJ whole genome shotgun (WGS) entry which is preliminary data.</text>
</comment>
<dbReference type="GO" id="GO:0009055">
    <property type="term" value="F:electron transfer activity"/>
    <property type="evidence" value="ECO:0007669"/>
    <property type="project" value="InterPro"/>
</dbReference>
<keyword evidence="3 6" id="KW-0479">Metal-binding</keyword>
<keyword evidence="4" id="KW-0249">Electron transport</keyword>
<feature type="binding site" description="covalent" evidence="6">
    <location>
        <position position="34"/>
    </location>
    <ligand>
        <name>heme c</name>
        <dbReference type="ChEBI" id="CHEBI:61717"/>
    </ligand>
</feature>
<evidence type="ECO:0000256" key="3">
    <source>
        <dbReference type="ARBA" id="ARBA00022723"/>
    </source>
</evidence>
<dbReference type="InterPro" id="IPR036909">
    <property type="entry name" value="Cyt_c-like_dom_sf"/>
</dbReference>
<accession>A0A368L4Q8</accession>